<gene>
    <name evidence="2" type="ORF">RPATATE_1018</name>
</gene>
<keyword evidence="1" id="KW-0472">Membrane</keyword>
<evidence type="ECO:0000313" key="2">
    <source>
        <dbReference type="EMBL" id="KJW00733.1"/>
    </source>
</evidence>
<reference evidence="2 3" key="1">
    <citation type="submission" date="2015-02" db="EMBL/GenBank/DDBJ databases">
        <title>Genome Sequencing of Rickettsiales.</title>
        <authorList>
            <person name="Daugherty S.C."/>
            <person name="Su Q."/>
            <person name="Abolude K."/>
            <person name="Beier-Sexton M."/>
            <person name="Carlyon J.A."/>
            <person name="Carter R."/>
            <person name="Day N.P."/>
            <person name="Dumler S.J."/>
            <person name="Dyachenko V."/>
            <person name="Godinez A."/>
            <person name="Kurtti T.J."/>
            <person name="Lichay M."/>
            <person name="Mullins K.E."/>
            <person name="Ott S."/>
            <person name="Pappas-Brown V."/>
            <person name="Paris D.H."/>
            <person name="Patel P."/>
            <person name="Richards A.L."/>
            <person name="Sadzewicz L."/>
            <person name="Sears K."/>
            <person name="Seidman D."/>
            <person name="Sengamalay N."/>
            <person name="Stenos J."/>
            <person name="Tallon L.J."/>
            <person name="Vincent G."/>
            <person name="Fraser C.M."/>
            <person name="Munderloh U."/>
            <person name="Dunning-Hotopp J.C."/>
        </authorList>
    </citation>
    <scope>NUCLEOTIDE SEQUENCE [LARGE SCALE GENOMIC DNA]</scope>
    <source>
        <strain evidence="2 3">Tate's Hell</strain>
    </source>
</reference>
<dbReference type="EMBL" id="LAOO01000001">
    <property type="protein sequence ID" value="KJW00733.1"/>
    <property type="molecule type" value="Genomic_DNA"/>
</dbReference>
<keyword evidence="1" id="KW-1133">Transmembrane helix</keyword>
<sequence length="77" mass="9138">MLLMPISGFLITILSNHHIDFYGLFTINSFAPDLQFAKIFKKSIKMLLIYCFNYFDILAALYHHFIRKDNLFKEDSE</sequence>
<evidence type="ECO:0000256" key="1">
    <source>
        <dbReference type="SAM" id="Phobius"/>
    </source>
</evidence>
<organism evidence="2 3">
    <name type="scientific">Rickettsia parkeri str. Tate's Hell</name>
    <dbReference type="NCBI Taxonomy" id="1359189"/>
    <lineage>
        <taxon>Bacteria</taxon>
        <taxon>Pseudomonadati</taxon>
        <taxon>Pseudomonadota</taxon>
        <taxon>Alphaproteobacteria</taxon>
        <taxon>Rickettsiales</taxon>
        <taxon>Rickettsiaceae</taxon>
        <taxon>Rickettsieae</taxon>
        <taxon>Rickettsia</taxon>
        <taxon>spotted fever group</taxon>
    </lineage>
</organism>
<proteinExistence type="predicted"/>
<protein>
    <submittedName>
        <fullName evidence="2">Uncharacterized protein</fullName>
    </submittedName>
</protein>
<feature type="transmembrane region" description="Helical" evidence="1">
    <location>
        <begin position="47"/>
        <end position="66"/>
    </location>
</feature>
<accession>A0ABR5DPW2</accession>
<feature type="transmembrane region" description="Helical" evidence="1">
    <location>
        <begin position="6"/>
        <end position="27"/>
    </location>
</feature>
<name>A0ABR5DPW2_RICPA</name>
<comment type="caution">
    <text evidence="2">The sequence shown here is derived from an EMBL/GenBank/DDBJ whole genome shotgun (WGS) entry which is preliminary data.</text>
</comment>
<dbReference type="Proteomes" id="UP000035491">
    <property type="component" value="Unassembled WGS sequence"/>
</dbReference>
<evidence type="ECO:0000313" key="3">
    <source>
        <dbReference type="Proteomes" id="UP000035491"/>
    </source>
</evidence>
<keyword evidence="3" id="KW-1185">Reference proteome</keyword>
<keyword evidence="1" id="KW-0812">Transmembrane</keyword>